<dbReference type="Proteomes" id="UP001207918">
    <property type="component" value="Unassembled WGS sequence"/>
</dbReference>
<dbReference type="RefSeq" id="WP_265765035.1">
    <property type="nucleotide sequence ID" value="NZ_JAGGJA010000003.1"/>
</dbReference>
<evidence type="ECO:0000313" key="2">
    <source>
        <dbReference type="Proteomes" id="UP001207918"/>
    </source>
</evidence>
<keyword evidence="2" id="KW-1185">Reference proteome</keyword>
<sequence length="411" mass="45669">MDFRALKKIKIGFILAILLFAGNIPKSIAQFGDSYELTPAPDLWYNSVDGIRIGVRLKGSTPDSFGDGPHRLNTGVWLGTKFPEHPVSYYFSFTEPIPSLSDFGSEANISLESSFRTGFQFHGLTFSKRWQPGFDELNFTELSVGARAEHRFDEDYLLYNQLWQDDWLYPVSAELLSTNTNGAGRYAILVSADANIAGSYPGFFRAEIAFNQNIPLSDYFKLSGRLYTGFATDKTAPEYLFSHSFNSARGWMDHGLTRARGTISPTLMESGSIQITGGPGLRGYLHQDTEVLNSGLAPLYTSLSAVNVELDYPNPLDRAFKNVPIVGKFTSLRSYIFFDGGTSLGVTDIEEPRLLTDAGPGFMLSVNIPDYLGKSRGLMLRYDLPLWLSHPGEEDHFKFRHVIGIGAIISL</sequence>
<organism evidence="1 2">
    <name type="scientific">Fodinibius salsisoli</name>
    <dbReference type="NCBI Taxonomy" id="2820877"/>
    <lineage>
        <taxon>Bacteria</taxon>
        <taxon>Pseudomonadati</taxon>
        <taxon>Balneolota</taxon>
        <taxon>Balneolia</taxon>
        <taxon>Balneolales</taxon>
        <taxon>Balneolaceae</taxon>
        <taxon>Fodinibius</taxon>
    </lineage>
</organism>
<dbReference type="EMBL" id="JAGGJA010000003">
    <property type="protein sequence ID" value="MCW9706330.1"/>
    <property type="molecule type" value="Genomic_DNA"/>
</dbReference>
<accession>A0ABT3PKE6</accession>
<protein>
    <recommendedName>
        <fullName evidence="3">Surface antigen</fullName>
    </recommendedName>
</protein>
<reference evidence="1 2" key="1">
    <citation type="submission" date="2021-03" db="EMBL/GenBank/DDBJ databases">
        <title>Aliifodinibius sp. nov., a new bacterium isolated from saline soil.</title>
        <authorList>
            <person name="Galisteo C."/>
            <person name="De La Haba R."/>
            <person name="Sanchez-Porro C."/>
            <person name="Ventosa A."/>
        </authorList>
    </citation>
    <scope>NUCLEOTIDE SEQUENCE [LARGE SCALE GENOMIC DNA]</scope>
    <source>
        <strain evidence="1 2">1BSP15-2V2</strain>
    </source>
</reference>
<comment type="caution">
    <text evidence="1">The sequence shown here is derived from an EMBL/GenBank/DDBJ whole genome shotgun (WGS) entry which is preliminary data.</text>
</comment>
<dbReference type="Gene3D" id="2.40.160.50">
    <property type="entry name" value="membrane protein fhac: a member of the omp85/tpsb transporter family"/>
    <property type="match status" value="1"/>
</dbReference>
<proteinExistence type="predicted"/>
<evidence type="ECO:0000313" key="1">
    <source>
        <dbReference type="EMBL" id="MCW9706330.1"/>
    </source>
</evidence>
<evidence type="ECO:0008006" key="3">
    <source>
        <dbReference type="Google" id="ProtNLM"/>
    </source>
</evidence>
<name>A0ABT3PKE6_9BACT</name>
<gene>
    <name evidence="1" type="ORF">J6I44_05670</name>
</gene>